<dbReference type="PANTHER" id="PTHR30231">
    <property type="entry name" value="DNA POLYMERASE III SUBUNIT EPSILON"/>
    <property type="match status" value="1"/>
</dbReference>
<keyword evidence="6" id="KW-1185">Reference proteome</keyword>
<dbReference type="InterPro" id="IPR013520">
    <property type="entry name" value="Ribonucl_H"/>
</dbReference>
<dbReference type="RefSeq" id="WP_031590037.1">
    <property type="nucleotide sequence ID" value="NZ_JQBL01000001.1"/>
</dbReference>
<dbReference type="PATRIC" id="fig|1410657.5.peg.55"/>
<dbReference type="PANTHER" id="PTHR30231:SF4">
    <property type="entry name" value="PROTEIN NEN2"/>
    <property type="match status" value="1"/>
</dbReference>
<keyword evidence="2" id="KW-0378">Hydrolase</keyword>
<dbReference type="Proteomes" id="UP000051841">
    <property type="component" value="Unassembled WGS sequence"/>
</dbReference>
<feature type="domain" description="Exonuclease" evidence="4">
    <location>
        <begin position="85"/>
        <end position="251"/>
    </location>
</feature>
<dbReference type="InterPro" id="IPR036397">
    <property type="entry name" value="RNaseH_sf"/>
</dbReference>
<sequence>MKTLREINQEYHFEKERLRQWLINKEIDAPEEIYDLVCDQVLEDYIKEEQYVIRHTPIRKKYQLVDEYEAPELIPMPFTILNIHDCVILDTETTGLYKDDEIVELSVLDMLGHELYHSLFKPEKKMGKAAIRVTGLDHEQLAHEPLFKDEWRKIKKAIGKKRIIGHNVAFDYRITVSTALRYGIEESEVKRLFYNMIDSKEIAKKYIKTSSYKLEDLCRLFHITDPQKHRATYDCLMTLQMLRALENHLINRGITKESLVYDPLVIKKEKEIMNNRNKAIIYSYKAEKSITDISLFFGVSCDEIVDIIIEEYKKEEFVLHVDKEIEEKVIFLTRGKQTLEECLQATGKYVPSYLVKLVLLKRGFDYE</sequence>
<dbReference type="EMBL" id="JQBL01000001">
    <property type="protein sequence ID" value="KRN51436.1"/>
    <property type="molecule type" value="Genomic_DNA"/>
</dbReference>
<reference evidence="5 6" key="1">
    <citation type="journal article" date="2015" name="Genome Announc.">
        <title>Expanding the biotechnology potential of lactobacilli through comparative genomics of 213 strains and associated genera.</title>
        <authorList>
            <person name="Sun Z."/>
            <person name="Harris H.M."/>
            <person name="McCann A."/>
            <person name="Guo C."/>
            <person name="Argimon S."/>
            <person name="Zhang W."/>
            <person name="Yang X."/>
            <person name="Jeffery I.B."/>
            <person name="Cooney J.C."/>
            <person name="Kagawa T.F."/>
            <person name="Liu W."/>
            <person name="Song Y."/>
            <person name="Salvetti E."/>
            <person name="Wrobel A."/>
            <person name="Rasinkangas P."/>
            <person name="Parkhill J."/>
            <person name="Rea M.C."/>
            <person name="O'Sullivan O."/>
            <person name="Ritari J."/>
            <person name="Douillard F.P."/>
            <person name="Paul Ross R."/>
            <person name="Yang R."/>
            <person name="Briner A.E."/>
            <person name="Felis G.E."/>
            <person name="de Vos W.M."/>
            <person name="Barrangou R."/>
            <person name="Klaenhammer T.R."/>
            <person name="Caufield P.W."/>
            <person name="Cui Y."/>
            <person name="Zhang H."/>
            <person name="O'Toole P.W."/>
        </authorList>
    </citation>
    <scope>NUCLEOTIDE SEQUENCE [LARGE SCALE GENOMIC DNA]</scope>
    <source>
        <strain evidence="5 6">DSM 20405</strain>
    </source>
</reference>
<name>A0A0R2HMU2_9FIRM</name>
<dbReference type="AlphaFoldDB" id="A0A0R2HMU2"/>
<accession>A0A0R2HMU2</accession>
<dbReference type="Gene3D" id="3.30.420.10">
    <property type="entry name" value="Ribonuclease H-like superfamily/Ribonuclease H"/>
    <property type="match status" value="1"/>
</dbReference>
<dbReference type="GO" id="GO:0003676">
    <property type="term" value="F:nucleic acid binding"/>
    <property type="evidence" value="ECO:0007669"/>
    <property type="project" value="InterPro"/>
</dbReference>
<organism evidence="5 6">
    <name type="scientific">Kandleria vitulina DSM 20405</name>
    <dbReference type="NCBI Taxonomy" id="1410657"/>
    <lineage>
        <taxon>Bacteria</taxon>
        <taxon>Bacillati</taxon>
        <taxon>Bacillota</taxon>
        <taxon>Erysipelotrichia</taxon>
        <taxon>Erysipelotrichales</taxon>
        <taxon>Coprobacillaceae</taxon>
        <taxon>Kandleria</taxon>
    </lineage>
</organism>
<evidence type="ECO:0000313" key="5">
    <source>
        <dbReference type="EMBL" id="KRN51436.1"/>
    </source>
</evidence>
<keyword evidence="3" id="KW-0269">Exonuclease</keyword>
<dbReference type="SUPFAM" id="SSF53098">
    <property type="entry name" value="Ribonuclease H-like"/>
    <property type="match status" value="1"/>
</dbReference>
<dbReference type="Pfam" id="PF00929">
    <property type="entry name" value="RNase_T"/>
    <property type="match status" value="1"/>
</dbReference>
<comment type="caution">
    <text evidence="5">The sequence shown here is derived from an EMBL/GenBank/DDBJ whole genome shotgun (WGS) entry which is preliminary data.</text>
</comment>
<evidence type="ECO:0000256" key="2">
    <source>
        <dbReference type="ARBA" id="ARBA00022801"/>
    </source>
</evidence>
<dbReference type="SMART" id="SM00479">
    <property type="entry name" value="EXOIII"/>
    <property type="match status" value="1"/>
</dbReference>
<evidence type="ECO:0000256" key="1">
    <source>
        <dbReference type="ARBA" id="ARBA00022722"/>
    </source>
</evidence>
<keyword evidence="1" id="KW-0540">Nuclease</keyword>
<protein>
    <recommendedName>
        <fullName evidence="4">Exonuclease domain-containing protein</fullName>
    </recommendedName>
</protein>
<evidence type="ECO:0000256" key="3">
    <source>
        <dbReference type="ARBA" id="ARBA00022839"/>
    </source>
</evidence>
<dbReference type="CDD" id="cd06127">
    <property type="entry name" value="DEDDh"/>
    <property type="match status" value="1"/>
</dbReference>
<evidence type="ECO:0000313" key="6">
    <source>
        <dbReference type="Proteomes" id="UP000051841"/>
    </source>
</evidence>
<gene>
    <name evidence="5" type="ORF">IV49_GL000053</name>
</gene>
<dbReference type="InterPro" id="IPR012337">
    <property type="entry name" value="RNaseH-like_sf"/>
</dbReference>
<dbReference type="GO" id="GO:0008408">
    <property type="term" value="F:3'-5' exonuclease activity"/>
    <property type="evidence" value="ECO:0007669"/>
    <property type="project" value="TreeGrafter"/>
</dbReference>
<proteinExistence type="predicted"/>
<evidence type="ECO:0000259" key="4">
    <source>
        <dbReference type="SMART" id="SM00479"/>
    </source>
</evidence>